<dbReference type="GO" id="GO:0003723">
    <property type="term" value="F:RNA binding"/>
    <property type="evidence" value="ECO:0007669"/>
    <property type="project" value="InterPro"/>
</dbReference>
<dbReference type="GO" id="GO:0006402">
    <property type="term" value="P:mRNA catabolic process"/>
    <property type="evidence" value="ECO:0007669"/>
    <property type="project" value="TreeGrafter"/>
</dbReference>
<name>A0A6C0IQ33_9ZZZZ</name>
<dbReference type="GO" id="GO:0000175">
    <property type="term" value="F:3'-5'-RNA exonuclease activity"/>
    <property type="evidence" value="ECO:0007669"/>
    <property type="project" value="TreeGrafter"/>
</dbReference>
<dbReference type="InterPro" id="IPR050180">
    <property type="entry name" value="RNR_Ribonuclease"/>
</dbReference>
<dbReference type="PANTHER" id="PTHR23355:SF9">
    <property type="entry name" value="DIS3-LIKE EXONUCLEASE 2"/>
    <property type="match status" value="1"/>
</dbReference>
<evidence type="ECO:0000313" key="2">
    <source>
        <dbReference type="EMBL" id="QHT95102.1"/>
    </source>
</evidence>
<dbReference type="Pfam" id="PF00773">
    <property type="entry name" value="RNB"/>
    <property type="match status" value="1"/>
</dbReference>
<dbReference type="SMART" id="SM00955">
    <property type="entry name" value="RNB"/>
    <property type="match status" value="1"/>
</dbReference>
<proteinExistence type="predicted"/>
<dbReference type="InterPro" id="IPR012340">
    <property type="entry name" value="NA-bd_OB-fold"/>
</dbReference>
<dbReference type="EMBL" id="MN740234">
    <property type="protein sequence ID" value="QHT95102.1"/>
    <property type="molecule type" value="Genomic_DNA"/>
</dbReference>
<feature type="domain" description="RNB" evidence="1">
    <location>
        <begin position="191"/>
        <end position="450"/>
    </location>
</feature>
<protein>
    <recommendedName>
        <fullName evidence="1">RNB domain-containing protein</fullName>
    </recommendedName>
</protein>
<dbReference type="AlphaFoldDB" id="A0A6C0IQ33"/>
<reference evidence="2" key="1">
    <citation type="journal article" date="2020" name="Nature">
        <title>Giant virus diversity and host interactions through global metagenomics.</title>
        <authorList>
            <person name="Schulz F."/>
            <person name="Roux S."/>
            <person name="Paez-Espino D."/>
            <person name="Jungbluth S."/>
            <person name="Walsh D.A."/>
            <person name="Denef V.J."/>
            <person name="McMahon K.D."/>
            <person name="Konstantinidis K.T."/>
            <person name="Eloe-Fadrosh E.A."/>
            <person name="Kyrpides N.C."/>
            <person name="Woyke T."/>
        </authorList>
    </citation>
    <scope>NUCLEOTIDE SEQUENCE</scope>
    <source>
        <strain evidence="2">GVMAG-M-3300024261-37</strain>
    </source>
</reference>
<dbReference type="SUPFAM" id="SSF50249">
    <property type="entry name" value="Nucleic acid-binding proteins"/>
    <property type="match status" value="1"/>
</dbReference>
<organism evidence="2">
    <name type="scientific">viral metagenome</name>
    <dbReference type="NCBI Taxonomy" id="1070528"/>
    <lineage>
        <taxon>unclassified sequences</taxon>
        <taxon>metagenomes</taxon>
        <taxon>organismal metagenomes</taxon>
    </lineage>
</organism>
<dbReference type="InterPro" id="IPR001900">
    <property type="entry name" value="RNase_II/R"/>
</dbReference>
<accession>A0A6C0IQ33</accession>
<sequence length="571" mass="68496">MNFKVKVEDRQYSTFEYLDTKTLRKSDHVFDKSPLEMKLFNQDIIDEDYNVLHSSVRAMRFIPGVLILSDGKTYGRSGGMVTRPYFYYRCIPDDRRLPEFLVSFRIKDDFSKYTVNKYIVFRFKDWVQKHPVATCENSLGNVTELPNFYEYQLYCKSLYASIQLFKKDTYRKLKEENIETYIGMIFWKNEIEDRTDKHIYSIDPTNSKDFDDAFGIQMCNDKDYYILSIYISNVSFWLDVLDLWESFSKRISTIYLPDRKRPMLPTILSDAICSLVEGEKKFAFTLDLHINKEREEIVKYNFVNTMINVKKNYRYDTNELDNPDVKLAFLSVKNLNKYYKYVDRIENTHDMIAYMMIMMNYYCARFLKMEKTGLFRSAKINQAYDPPEHVPQEINKFLKLWHSFGGQYCDYKNFESHDLLELDAYVHITSPIRRLPDLLNIIIIQDKMGLVSLKGNRKTFLEGWMKPESIEYINQTMRSIRRVQNDCNLLDLCSKDDTIKDKVFEAFVFDKIVRNDALYQYMVFMPEFKMTNRFTSRHDIELYSKQNFKVYVFMDEIRLKQKIRIEIQLEE</sequence>
<evidence type="ECO:0000259" key="1">
    <source>
        <dbReference type="SMART" id="SM00955"/>
    </source>
</evidence>
<dbReference type="PANTHER" id="PTHR23355">
    <property type="entry name" value="RIBONUCLEASE"/>
    <property type="match status" value="1"/>
</dbReference>